<sequence length="491" mass="58070">MGKRNSIKGSKSKSIESNDAFQGLFSQKIAHQNATGDRLIPYYRIIQSNKLRLSKNEDPKLNFPILCLPNPIRPPKKIQRPDSREDRTCLTPNPAIKVRKKSRNISECYNLPLSSVNAFDYNVQNLGLNSFSSSRNEATDYKFSLVSRISINPQEKDHEEIPEIFKNINLTPSKTLEKKLKLEKDKKIKDFKESVHKLTKLYIYQLEKEKKTLKYQEKFNRFEWRLKGDQIIKLKTSWLLLGISIGFTTLMKHKFNKRVQFKKHAYLNFCIIVIICRFLGKLKRALFRYRYKILVFRLKKNAYKIHSWVNQIKHYHMFLICNIVDNFSMASYMQQFMIQFIRTVVVAQNGCRGILAIKKVRYQTIMLCLRKNQQKLQEKNKTFGFKKHPQARHFFIDADAAFYYKQSAKMYVKDMKNYKERIMRYDANLDAYLMQNDTIEGFTEIQPIKPTLQIYSNLPSYLLTFNTGKARKSILQSKAVIDPKNQKYNFL</sequence>
<dbReference type="Proteomes" id="UP000187209">
    <property type="component" value="Unassembled WGS sequence"/>
</dbReference>
<comment type="caution">
    <text evidence="1">The sequence shown here is derived from an EMBL/GenBank/DDBJ whole genome shotgun (WGS) entry which is preliminary data.</text>
</comment>
<proteinExistence type="predicted"/>
<accession>A0A1R2AUS3</accession>
<evidence type="ECO:0000313" key="1">
    <source>
        <dbReference type="EMBL" id="OMJ68202.1"/>
    </source>
</evidence>
<protein>
    <submittedName>
        <fullName evidence="1">Uncharacterized protein</fullName>
    </submittedName>
</protein>
<dbReference type="AlphaFoldDB" id="A0A1R2AUS3"/>
<evidence type="ECO:0000313" key="2">
    <source>
        <dbReference type="Proteomes" id="UP000187209"/>
    </source>
</evidence>
<keyword evidence="2" id="KW-1185">Reference proteome</keyword>
<reference evidence="1 2" key="1">
    <citation type="submission" date="2016-11" db="EMBL/GenBank/DDBJ databases">
        <title>The macronuclear genome of Stentor coeruleus: a giant cell with tiny introns.</title>
        <authorList>
            <person name="Slabodnick M."/>
            <person name="Ruby J.G."/>
            <person name="Reiff S.B."/>
            <person name="Swart E.C."/>
            <person name="Gosai S."/>
            <person name="Prabakaran S."/>
            <person name="Witkowska E."/>
            <person name="Larue G.E."/>
            <person name="Fisher S."/>
            <person name="Freeman R.M."/>
            <person name="Gunawardena J."/>
            <person name="Chu W."/>
            <person name="Stover N.A."/>
            <person name="Gregory B.D."/>
            <person name="Nowacki M."/>
            <person name="Derisi J."/>
            <person name="Roy S.W."/>
            <person name="Marshall W.F."/>
            <person name="Sood P."/>
        </authorList>
    </citation>
    <scope>NUCLEOTIDE SEQUENCE [LARGE SCALE GENOMIC DNA]</scope>
    <source>
        <strain evidence="1">WM001</strain>
    </source>
</reference>
<dbReference type="EMBL" id="MPUH01001367">
    <property type="protein sequence ID" value="OMJ68202.1"/>
    <property type="molecule type" value="Genomic_DNA"/>
</dbReference>
<name>A0A1R2AUS3_9CILI</name>
<gene>
    <name evidence="1" type="ORF">SteCoe_34423</name>
</gene>
<organism evidence="1 2">
    <name type="scientific">Stentor coeruleus</name>
    <dbReference type="NCBI Taxonomy" id="5963"/>
    <lineage>
        <taxon>Eukaryota</taxon>
        <taxon>Sar</taxon>
        <taxon>Alveolata</taxon>
        <taxon>Ciliophora</taxon>
        <taxon>Postciliodesmatophora</taxon>
        <taxon>Heterotrichea</taxon>
        <taxon>Heterotrichida</taxon>
        <taxon>Stentoridae</taxon>
        <taxon>Stentor</taxon>
    </lineage>
</organism>